<dbReference type="PANTHER" id="PTHR43362">
    <property type="entry name" value="MANNITOL DEHYDROGENASE DSF1-RELATED"/>
    <property type="match status" value="1"/>
</dbReference>
<dbReference type="Gene3D" id="3.40.50.720">
    <property type="entry name" value="NAD(P)-binding Rossmann-like Domain"/>
    <property type="match status" value="1"/>
</dbReference>
<dbReference type="Gene3D" id="1.10.2020.10">
    <property type="entry name" value="uronate isomerase, domain 2, chain A"/>
    <property type="match status" value="1"/>
</dbReference>
<evidence type="ECO:0000313" key="4">
    <source>
        <dbReference type="WBParaSite" id="ACRNAN_Path_1232.g4806.t1"/>
    </source>
</evidence>
<keyword evidence="1" id="KW-0560">Oxidoreductase</keyword>
<dbReference type="InterPro" id="IPR032466">
    <property type="entry name" value="Metal_Hydrolase"/>
</dbReference>
<keyword evidence="3" id="KW-1185">Reference proteome</keyword>
<dbReference type="Pfam" id="PF01232">
    <property type="entry name" value="Mannitol_dh"/>
    <property type="match status" value="1"/>
</dbReference>
<dbReference type="WBParaSite" id="ACRNAN_Path_1232.g4806.t1">
    <property type="protein sequence ID" value="ACRNAN_Path_1232.g4806.t1"/>
    <property type="gene ID" value="ACRNAN_Path_1232.g4806"/>
</dbReference>
<dbReference type="AlphaFoldDB" id="A0A914BXL6"/>
<dbReference type="InterPro" id="IPR036291">
    <property type="entry name" value="NAD(P)-bd_dom_sf"/>
</dbReference>
<evidence type="ECO:0000256" key="1">
    <source>
        <dbReference type="ARBA" id="ARBA00023002"/>
    </source>
</evidence>
<accession>A0A914BXL6</accession>
<evidence type="ECO:0000313" key="3">
    <source>
        <dbReference type="Proteomes" id="UP000887540"/>
    </source>
</evidence>
<dbReference type="GO" id="GO:0016616">
    <property type="term" value="F:oxidoreductase activity, acting on the CH-OH group of donors, NAD or NADP as acceptor"/>
    <property type="evidence" value="ECO:0007669"/>
    <property type="project" value="TreeGrafter"/>
</dbReference>
<dbReference type="Gene3D" id="3.20.20.140">
    <property type="entry name" value="Metal-dependent hydrolases"/>
    <property type="match status" value="1"/>
</dbReference>
<protein>
    <submittedName>
        <fullName evidence="4">Mannitol dehydrogenase C-terminal domain-containing protein</fullName>
    </submittedName>
</protein>
<sequence>MTQHFEPLHEKAFSKDQEYAICIGSGRFLRAVLVPVLTEQGKQVIIAQTRGDSFVNAVLHDKGVYEVDTVQRDGSITTDKFQVAAVGSLGNVEGRKNFMKIPSQIKHVSIIGLGVTESGIFKESQALLDLTEFLYNSYKSLPDNQFSVINTDNVPENGKKIRECVLQGAFVASLSDQSSFTKWLDEKVVFHNTMVDRIVAARPTDSNVPYAEPLPKKALVIEDLRRWLPDEMGKSAGVILRREKGQIEVDHLLKLRIANGIHTSMVYVMALSKMNRTTKCIEEKIILEYIEILYRSVILKGLLAKGVDKNLSEEAYEDWIHRLTHPHFGMDCFFVCQNTSLKLGIRVLSSVLATLEENPDHTPNPTVAFAVASALRFITPYVSEKQVDKSRGAVFTGKIDPSATVKESEKDLKWEYTTGLQADFHSGTYSFRDPNEKIPNTLETLAKEPHNSKKIQEEISKILGTIDYVDMKLQGYQELAEQVAKLYEKMVSGTNLMELLKQVVSKENRIPLKSDDAIRSAVKSLVEEVHVIDVHTHLFPPNHGKLMLWGIDELLTYHYLVAEYFITAPATITPEKFFALEKQAQADLVWDSLFIQRSPISEACRGVVTTLSELGLGELVERRDLNEVRKWFAKQTPEGYVDKVFELAKIKYVLTTNIPFEKKETVHWYPKAKEFDTNRFHTGLRVDQLLTGNWESIKEALDEMAIEHTIEGVKQLLEKWITIMKPKYFMTAVPPTLEFPSDEEMSTYAPSTINSATLLRRVLLPLAEQHHLPIAFKFDSVRPINPALREGGDGVVTTKVSTLQKLCLNYPKVKFLATFLARVNQHELCVLANKFGNLHIYGCWWYCNNPSIVEEITRIRVELLGTAFTSQHSDARVLDQLIYKWKHSKAVIGGVLQDMYVKLFHAGWSLTREEIQRDVERLFGGAYEEFMQK</sequence>
<dbReference type="InterPro" id="IPR013131">
    <property type="entry name" value="Mannitol_DH_N"/>
</dbReference>
<dbReference type="Proteomes" id="UP000887540">
    <property type="component" value="Unplaced"/>
</dbReference>
<evidence type="ECO:0000259" key="2">
    <source>
        <dbReference type="Pfam" id="PF01232"/>
    </source>
</evidence>
<name>A0A914BXL6_9BILA</name>
<organism evidence="3 4">
    <name type="scientific">Acrobeloides nanus</name>
    <dbReference type="NCBI Taxonomy" id="290746"/>
    <lineage>
        <taxon>Eukaryota</taxon>
        <taxon>Metazoa</taxon>
        <taxon>Ecdysozoa</taxon>
        <taxon>Nematoda</taxon>
        <taxon>Chromadorea</taxon>
        <taxon>Rhabditida</taxon>
        <taxon>Tylenchina</taxon>
        <taxon>Cephalobomorpha</taxon>
        <taxon>Cephaloboidea</taxon>
        <taxon>Cephalobidae</taxon>
        <taxon>Acrobeloides</taxon>
    </lineage>
</organism>
<proteinExistence type="predicted"/>
<dbReference type="PANTHER" id="PTHR43362:SF1">
    <property type="entry name" value="MANNITOL DEHYDROGENASE 2-RELATED"/>
    <property type="match status" value="1"/>
</dbReference>
<dbReference type="InterPro" id="IPR013328">
    <property type="entry name" value="6PGD_dom2"/>
</dbReference>
<feature type="domain" description="Mannitol dehydrogenase N-terminal" evidence="2">
    <location>
        <begin position="20"/>
        <end position="207"/>
    </location>
</feature>
<dbReference type="SUPFAM" id="SSF48179">
    <property type="entry name" value="6-phosphogluconate dehydrogenase C-terminal domain-like"/>
    <property type="match status" value="1"/>
</dbReference>
<dbReference type="InterPro" id="IPR008927">
    <property type="entry name" value="6-PGluconate_DH-like_C_sf"/>
</dbReference>
<dbReference type="SUPFAM" id="SSF51735">
    <property type="entry name" value="NAD(P)-binding Rossmann-fold domains"/>
    <property type="match status" value="1"/>
</dbReference>
<dbReference type="SUPFAM" id="SSF51556">
    <property type="entry name" value="Metallo-dependent hydrolases"/>
    <property type="match status" value="1"/>
</dbReference>
<dbReference type="InterPro" id="IPR050988">
    <property type="entry name" value="Mannitol_DH/Oxidoreductase"/>
</dbReference>
<dbReference type="Gene3D" id="1.10.1040.10">
    <property type="entry name" value="N-(1-d-carboxylethyl)-l-norvaline Dehydrogenase, domain 2"/>
    <property type="match status" value="1"/>
</dbReference>
<reference evidence="4" key="1">
    <citation type="submission" date="2022-11" db="UniProtKB">
        <authorList>
            <consortium name="WormBaseParasite"/>
        </authorList>
    </citation>
    <scope>IDENTIFICATION</scope>
</reference>